<dbReference type="InterPro" id="IPR011043">
    <property type="entry name" value="Gal_Oxase/kelch_b-propeller"/>
</dbReference>
<dbReference type="PANTHER" id="PTHR47435:SF4">
    <property type="entry name" value="KELCH REPEAT PROTEIN (AFU_ORTHOLOGUE AFUA_5G12780)"/>
    <property type="match status" value="1"/>
</dbReference>
<keyword evidence="4" id="KW-0472">Membrane</keyword>
<feature type="region of interest" description="Disordered" evidence="3">
    <location>
        <begin position="666"/>
        <end position="685"/>
    </location>
</feature>
<accession>M2QYB3</accession>
<evidence type="ECO:0000256" key="1">
    <source>
        <dbReference type="ARBA" id="ARBA00022737"/>
    </source>
</evidence>
<evidence type="ECO:0000256" key="5">
    <source>
        <dbReference type="SAM" id="SignalP"/>
    </source>
</evidence>
<evidence type="ECO:0000313" key="7">
    <source>
        <dbReference type="Proteomes" id="UP000016934"/>
    </source>
</evidence>
<dbReference type="GO" id="GO:0019760">
    <property type="term" value="P:glucosinolate metabolic process"/>
    <property type="evidence" value="ECO:0007669"/>
    <property type="project" value="UniProtKB-ARBA"/>
</dbReference>
<dbReference type="InterPro" id="IPR015915">
    <property type="entry name" value="Kelch-typ_b-propeller"/>
</dbReference>
<evidence type="ECO:0000256" key="4">
    <source>
        <dbReference type="SAM" id="Phobius"/>
    </source>
</evidence>
<organism evidence="6 7">
    <name type="scientific">Cochliobolus sativus (strain ND90Pr / ATCC 201652)</name>
    <name type="common">Common root rot and spot blotch fungus</name>
    <name type="synonym">Bipolaris sorokiniana</name>
    <dbReference type="NCBI Taxonomy" id="665912"/>
    <lineage>
        <taxon>Eukaryota</taxon>
        <taxon>Fungi</taxon>
        <taxon>Dikarya</taxon>
        <taxon>Ascomycota</taxon>
        <taxon>Pezizomycotina</taxon>
        <taxon>Dothideomycetes</taxon>
        <taxon>Pleosporomycetidae</taxon>
        <taxon>Pleosporales</taxon>
        <taxon>Pleosporineae</taxon>
        <taxon>Pleosporaceae</taxon>
        <taxon>Bipolaris</taxon>
    </lineage>
</organism>
<keyword evidence="2" id="KW-0408">Iron</keyword>
<sequence>MHIMAYVRLCSFVVSSLLTLALSQQNDPIKDFCRRWGHATAQIDSKLYIDGGMIASTPFQSNHTNPWLLFSDLNPSTVGAEMPAQYANLSKPGNIPSVSGGYTWADNTNKCFYQFGGEYPEGVSPTDFSMWTYDVPLNQWNSTDTVGDKTIQRVSFGAGTQVEERGLGFYFGGWLSNRTTVGWKGPPMATNGLIQFDMSTGDLKNISGPDEIGRAEGQLVYLPVSDSGVLVYFGGIEDTYRNGSFDAANMSTIHIYDMASSKWYTQTASGTAPPTRRQFCADVTWPDDKSSYNIYLYGGYGFGGTPAFDDVYTLSLPSFTWIKAFPLGDGGPNPVIIGHGGCSANVINRTQMLVIGGWFPIYDKCDTPESQGQHNMVLGFNGEGAKLWDKFQPKIDDYVVPSPIVAAIGGGPTGGATKTAPATWGHPDLATYYTLKPSFAARSATRPLPSATGSLSPNQSKKTSVGAIAGAAVGGAVGLILLLCLILFCLRRHKNALKEKRKKKGDTNNANPPIPPAELETTVPQEMAAAEASKYVSIHNRADAAALAQHQEHAQQYSHSASHNYSSLQPAQGPPSYGFVPPYTSPTEATFNHISPSVGRSFSDDGITQNSPTTVWATPADYHLYGSNHEGHYSYPTPTTPRQPPGDLFHQQIPIYYPQVNAMTTRSRHSRSNLTEDGEASDSSLAGGLEQLPVSIANTPSHFYTHAGSYISAGRSSGGRSPDGRRPVQGRFMEEDYV</sequence>
<dbReference type="RefSeq" id="XP_007704280.1">
    <property type="nucleotide sequence ID" value="XM_007706090.1"/>
</dbReference>
<evidence type="ECO:0000256" key="2">
    <source>
        <dbReference type="ARBA" id="ARBA00023004"/>
    </source>
</evidence>
<dbReference type="AlphaFoldDB" id="M2QYB3"/>
<dbReference type="STRING" id="665912.M2QYB3"/>
<dbReference type="GeneID" id="19134246"/>
<dbReference type="OMA" id="SKWYTQT"/>
<keyword evidence="4" id="KW-0812">Transmembrane</keyword>
<dbReference type="PANTHER" id="PTHR47435">
    <property type="entry name" value="KELCH REPEAT PROTEIN (AFU_ORTHOLOGUE AFUA_5G12780)"/>
    <property type="match status" value="1"/>
</dbReference>
<dbReference type="OrthoDB" id="10251809at2759"/>
<feature type="region of interest" description="Disordered" evidence="3">
    <location>
        <begin position="498"/>
        <end position="522"/>
    </location>
</feature>
<dbReference type="KEGG" id="bsc:COCSADRAFT_203069"/>
<dbReference type="EMBL" id="KB445651">
    <property type="protein sequence ID" value="EMD60034.1"/>
    <property type="molecule type" value="Genomic_DNA"/>
</dbReference>
<evidence type="ECO:0000313" key="6">
    <source>
        <dbReference type="EMBL" id="EMD60034.1"/>
    </source>
</evidence>
<feature type="region of interest" description="Disordered" evidence="3">
    <location>
        <begin position="711"/>
        <end position="738"/>
    </location>
</feature>
<gene>
    <name evidence="6" type="ORF">COCSADRAFT_203069</name>
</gene>
<dbReference type="SUPFAM" id="SSF50965">
    <property type="entry name" value="Galactose oxidase, central domain"/>
    <property type="match status" value="1"/>
</dbReference>
<proteinExistence type="predicted"/>
<keyword evidence="5" id="KW-0732">Signal</keyword>
<evidence type="ECO:0000256" key="3">
    <source>
        <dbReference type="SAM" id="MobiDB-lite"/>
    </source>
</evidence>
<feature type="transmembrane region" description="Helical" evidence="4">
    <location>
        <begin position="465"/>
        <end position="490"/>
    </location>
</feature>
<feature type="signal peptide" evidence="5">
    <location>
        <begin position="1"/>
        <end position="23"/>
    </location>
</feature>
<dbReference type="Proteomes" id="UP000016934">
    <property type="component" value="Unassembled WGS sequence"/>
</dbReference>
<reference evidence="7" key="2">
    <citation type="journal article" date="2013" name="PLoS Genet.">
        <title>Comparative genome structure, secondary metabolite, and effector coding capacity across Cochliobolus pathogens.</title>
        <authorList>
            <person name="Condon B.J."/>
            <person name="Leng Y."/>
            <person name="Wu D."/>
            <person name="Bushley K.E."/>
            <person name="Ohm R.A."/>
            <person name="Otillar R."/>
            <person name="Martin J."/>
            <person name="Schackwitz W."/>
            <person name="Grimwood J."/>
            <person name="MohdZainudin N."/>
            <person name="Xue C."/>
            <person name="Wang R."/>
            <person name="Manning V.A."/>
            <person name="Dhillon B."/>
            <person name="Tu Z.J."/>
            <person name="Steffenson B.J."/>
            <person name="Salamov A."/>
            <person name="Sun H."/>
            <person name="Lowry S."/>
            <person name="LaButti K."/>
            <person name="Han J."/>
            <person name="Copeland A."/>
            <person name="Lindquist E."/>
            <person name="Barry K."/>
            <person name="Schmutz J."/>
            <person name="Baker S.E."/>
            <person name="Ciuffetti L.M."/>
            <person name="Grigoriev I.V."/>
            <person name="Zhong S."/>
            <person name="Turgeon B.G."/>
        </authorList>
    </citation>
    <scope>NUCLEOTIDE SEQUENCE [LARGE SCALE GENOMIC DNA]</scope>
    <source>
        <strain evidence="7">ND90Pr / ATCC 201652</strain>
    </source>
</reference>
<dbReference type="eggNOG" id="ENOG502QYA9">
    <property type="taxonomic scope" value="Eukaryota"/>
</dbReference>
<dbReference type="Gene3D" id="2.120.10.80">
    <property type="entry name" value="Kelch-type beta propeller"/>
    <property type="match status" value="1"/>
</dbReference>
<feature type="compositionally biased region" description="Polar residues" evidence="3">
    <location>
        <begin position="557"/>
        <end position="570"/>
    </location>
</feature>
<feature type="chain" id="PRO_5004023543" evidence="5">
    <location>
        <begin position="24"/>
        <end position="738"/>
    </location>
</feature>
<protein>
    <submittedName>
        <fullName evidence="6">Uncharacterized protein</fullName>
    </submittedName>
</protein>
<feature type="region of interest" description="Disordered" evidence="3">
    <location>
        <begin position="547"/>
        <end position="584"/>
    </location>
</feature>
<dbReference type="HOGENOM" id="CLU_012508_2_0_1"/>
<keyword evidence="7" id="KW-1185">Reference proteome</keyword>
<keyword evidence="4" id="KW-1133">Transmembrane helix</keyword>
<name>M2QYB3_COCSN</name>
<reference evidence="6 7" key="1">
    <citation type="journal article" date="2012" name="PLoS Pathog.">
        <title>Diverse lifestyles and strategies of plant pathogenesis encoded in the genomes of eighteen Dothideomycetes fungi.</title>
        <authorList>
            <person name="Ohm R.A."/>
            <person name="Feau N."/>
            <person name="Henrissat B."/>
            <person name="Schoch C.L."/>
            <person name="Horwitz B.A."/>
            <person name="Barry K.W."/>
            <person name="Condon B.J."/>
            <person name="Copeland A.C."/>
            <person name="Dhillon B."/>
            <person name="Glaser F."/>
            <person name="Hesse C.N."/>
            <person name="Kosti I."/>
            <person name="LaButti K."/>
            <person name="Lindquist E.A."/>
            <person name="Lucas S."/>
            <person name="Salamov A.A."/>
            <person name="Bradshaw R.E."/>
            <person name="Ciuffetti L."/>
            <person name="Hamelin R.C."/>
            <person name="Kema G.H.J."/>
            <person name="Lawrence C."/>
            <person name="Scott J.A."/>
            <person name="Spatafora J.W."/>
            <person name="Turgeon B.G."/>
            <person name="de Wit P.J.G.M."/>
            <person name="Zhong S."/>
            <person name="Goodwin S.B."/>
            <person name="Grigoriev I.V."/>
        </authorList>
    </citation>
    <scope>NUCLEOTIDE SEQUENCE [LARGE SCALE GENOMIC DNA]</scope>
    <source>
        <strain evidence="7">ND90Pr / ATCC 201652</strain>
    </source>
</reference>
<keyword evidence="1" id="KW-0677">Repeat</keyword>
<feature type="compositionally biased region" description="Low complexity" evidence="3">
    <location>
        <begin position="711"/>
        <end position="720"/>
    </location>
</feature>